<dbReference type="Ensembl" id="ENSBIXT00005000089.1">
    <property type="protein sequence ID" value="ENSBIXP00005000437.1"/>
    <property type="gene ID" value="ENSBIXG00005030228.1"/>
</dbReference>
<proteinExistence type="predicted"/>
<reference evidence="2" key="2">
    <citation type="submission" date="2025-05" db="UniProtKB">
        <authorList>
            <consortium name="Ensembl"/>
        </authorList>
    </citation>
    <scope>IDENTIFICATION</scope>
</reference>
<dbReference type="Proteomes" id="UP000429181">
    <property type="component" value="Chromosome 19"/>
</dbReference>
<dbReference type="AlphaFoldDB" id="A0A4W2BYM3"/>
<evidence type="ECO:0000313" key="2">
    <source>
        <dbReference type="Ensembl" id="ENSBIXP00000005455.1"/>
    </source>
</evidence>
<dbReference type="Proteomes" id="UP000314981">
    <property type="component" value="Chromosome 19"/>
</dbReference>
<name>A0A4W2BYM3_BOBOX</name>
<feature type="region of interest" description="Disordered" evidence="1">
    <location>
        <begin position="1"/>
        <end position="21"/>
    </location>
</feature>
<organism evidence="2 3">
    <name type="scientific">Bos indicus x Bos taurus</name>
    <name type="common">Hybrid cattle</name>
    <dbReference type="NCBI Taxonomy" id="30522"/>
    <lineage>
        <taxon>Eukaryota</taxon>
        <taxon>Metazoa</taxon>
        <taxon>Chordata</taxon>
        <taxon>Craniata</taxon>
        <taxon>Vertebrata</taxon>
        <taxon>Euteleostomi</taxon>
        <taxon>Mammalia</taxon>
        <taxon>Eutheria</taxon>
        <taxon>Laurasiatheria</taxon>
        <taxon>Artiodactyla</taxon>
        <taxon>Ruminantia</taxon>
        <taxon>Pecora</taxon>
        <taxon>Bovidae</taxon>
        <taxon>Bovinae</taxon>
        <taxon>Bos</taxon>
    </lineage>
</organism>
<evidence type="ECO:0000256" key="1">
    <source>
        <dbReference type="SAM" id="MobiDB-lite"/>
    </source>
</evidence>
<protein>
    <submittedName>
        <fullName evidence="2">Uncharacterized protein</fullName>
    </submittedName>
</protein>
<dbReference type="GeneTree" id="ENSGT00960000190232"/>
<sequence length="57" mass="6154">VEVYSTARTPHPSSSALTHSQTTRSLMCLWLSLRGTGPITCTGCCALYSQPRGCLPR</sequence>
<evidence type="ECO:0000313" key="3">
    <source>
        <dbReference type="Proteomes" id="UP000314981"/>
    </source>
</evidence>
<dbReference type="Ensembl" id="ENSBIXT00000005730.1">
    <property type="protein sequence ID" value="ENSBIXP00000005455.1"/>
    <property type="gene ID" value="ENSBIXG00000011639.1"/>
</dbReference>
<accession>A0A4W2BYM3</accession>
<keyword evidence="3" id="KW-1185">Reference proteome</keyword>
<evidence type="ECO:0000313" key="4">
    <source>
        <dbReference type="Proteomes" id="UP000429181"/>
    </source>
</evidence>
<reference evidence="3 4" key="1">
    <citation type="submission" date="2018-11" db="EMBL/GenBank/DDBJ databases">
        <title>Haplotype-resolved cattle genomes.</title>
        <authorList>
            <person name="Low W.Y."/>
            <person name="Tearle R."/>
            <person name="Bickhart D.M."/>
            <person name="Rosen B.D."/>
            <person name="Koren S."/>
            <person name="Rhie A."/>
            <person name="Hiendleder S."/>
            <person name="Phillippy A.M."/>
            <person name="Smith T.P.L."/>
            <person name="Williams J.L."/>
        </authorList>
    </citation>
    <scope>NUCLEOTIDE SEQUENCE [LARGE SCALE GENOMIC DNA]</scope>
</reference>